<evidence type="ECO:0000313" key="2">
    <source>
        <dbReference type="Proteomes" id="UP000503162"/>
    </source>
</evidence>
<proteinExistence type="predicted"/>
<dbReference type="EMBL" id="CP049989">
    <property type="protein sequence ID" value="QIM52436.1"/>
    <property type="molecule type" value="Genomic_DNA"/>
</dbReference>
<reference evidence="1 2" key="1">
    <citation type="submission" date="2020-03" db="EMBL/GenBank/DDBJ databases">
        <title>Hydrogenophaga sp. nov. isolated from cyanobacterial mat.</title>
        <authorList>
            <person name="Thorat V."/>
            <person name="Kirdat K."/>
            <person name="Tiwarekar B."/>
            <person name="Costa E.D."/>
            <person name="Yadav A."/>
        </authorList>
    </citation>
    <scope>NUCLEOTIDE SEQUENCE [LARGE SCALE GENOMIC DNA]</scope>
    <source>
        <strain evidence="1 2">BA0156</strain>
    </source>
</reference>
<dbReference type="RefSeq" id="WP_166227038.1">
    <property type="nucleotide sequence ID" value="NZ_CP049989.1"/>
</dbReference>
<name>A0A6G8IHE2_9BURK</name>
<protein>
    <submittedName>
        <fullName evidence="1">Uncharacterized protein</fullName>
    </submittedName>
</protein>
<keyword evidence="2" id="KW-1185">Reference proteome</keyword>
<gene>
    <name evidence="1" type="ORF">G9Q37_09915</name>
</gene>
<sequence length="201" mass="22179">MKPLSKAISGLFNSAPPPIEAAVPAYVFQKTQQLAELSINGKPAKFLVLKPTKSGDDFGFKADSHRKKWSIARWQAAKASAKYQRRAATQYLNHEDHSVRSAAHRLITDKHLGLDKGKVTSEYQACLKILAEAEKQRLQPRAEVATEAVQATPITPSPAIADKGSKRFEFEGWKRTPLSSIPGIDWAELESIVDSSEETPD</sequence>
<dbReference type="KEGG" id="hcz:G9Q37_09915"/>
<organism evidence="1 2">
    <name type="scientific">Hydrogenophaga crocea</name>
    <dbReference type="NCBI Taxonomy" id="2716225"/>
    <lineage>
        <taxon>Bacteria</taxon>
        <taxon>Pseudomonadati</taxon>
        <taxon>Pseudomonadota</taxon>
        <taxon>Betaproteobacteria</taxon>
        <taxon>Burkholderiales</taxon>
        <taxon>Comamonadaceae</taxon>
        <taxon>Hydrogenophaga</taxon>
    </lineage>
</organism>
<evidence type="ECO:0000313" key="1">
    <source>
        <dbReference type="EMBL" id="QIM52436.1"/>
    </source>
</evidence>
<dbReference type="AlphaFoldDB" id="A0A6G8IHE2"/>
<dbReference type="Proteomes" id="UP000503162">
    <property type="component" value="Chromosome"/>
</dbReference>
<accession>A0A6G8IHE2</accession>